<gene>
    <name evidence="2" type="ORF">PF011_g27305</name>
</gene>
<keyword evidence="1" id="KW-0732">Signal</keyword>
<dbReference type="AlphaFoldDB" id="A0A6A3HHT7"/>
<feature type="chain" id="PRO_5025547151" description="Secreted protein" evidence="1">
    <location>
        <begin position="21"/>
        <end position="213"/>
    </location>
</feature>
<reference evidence="2 3" key="1">
    <citation type="submission" date="2018-09" db="EMBL/GenBank/DDBJ databases">
        <title>Genomic investigation of the strawberry pathogen Phytophthora fragariae indicates pathogenicity is determined by transcriptional variation in three key races.</title>
        <authorList>
            <person name="Adams T.M."/>
            <person name="Armitage A.D."/>
            <person name="Sobczyk M.K."/>
            <person name="Bates H.J."/>
            <person name="Dunwell J.M."/>
            <person name="Nellist C.F."/>
            <person name="Harrison R.J."/>
        </authorList>
    </citation>
    <scope>NUCLEOTIDE SEQUENCE [LARGE SCALE GENOMIC DNA]</scope>
    <source>
        <strain evidence="2 3">SCRP245</strain>
    </source>
</reference>
<comment type="caution">
    <text evidence="2">The sequence shown here is derived from an EMBL/GenBank/DDBJ whole genome shotgun (WGS) entry which is preliminary data.</text>
</comment>
<evidence type="ECO:0000256" key="1">
    <source>
        <dbReference type="SAM" id="SignalP"/>
    </source>
</evidence>
<evidence type="ECO:0000313" key="3">
    <source>
        <dbReference type="Proteomes" id="UP000460718"/>
    </source>
</evidence>
<sequence length="213" mass="24304">MYLRWRFLHWNLVAFGFADSNPLQPGALKFIYKPARRSTRRPSEVKIKEKMTCRGVNRFGQRCGTRYNLDGEGYCGWHNPNAVKCRGIAKHGEQCKIAVGLNSRGYCRYHKNQDTSATFMGVSYPHQCPGMASSTGSRCLKDWEICSNGYCVYHQSQVPSRCKPSQQSHEYMERFRAGLFAQDEHRTARRGFRYLKCVGKAGPLSSGESKRGL</sequence>
<dbReference type="EMBL" id="QXFW01003919">
    <property type="protein sequence ID" value="KAE8968113.1"/>
    <property type="molecule type" value="Genomic_DNA"/>
</dbReference>
<proteinExistence type="predicted"/>
<evidence type="ECO:0000313" key="2">
    <source>
        <dbReference type="EMBL" id="KAE8968113.1"/>
    </source>
</evidence>
<protein>
    <recommendedName>
        <fullName evidence="4">Secreted protein</fullName>
    </recommendedName>
</protein>
<accession>A0A6A3HHT7</accession>
<dbReference type="Proteomes" id="UP000460718">
    <property type="component" value="Unassembled WGS sequence"/>
</dbReference>
<name>A0A6A3HHT7_9STRA</name>
<evidence type="ECO:0008006" key="4">
    <source>
        <dbReference type="Google" id="ProtNLM"/>
    </source>
</evidence>
<feature type="signal peptide" evidence="1">
    <location>
        <begin position="1"/>
        <end position="20"/>
    </location>
</feature>
<organism evidence="2 3">
    <name type="scientific">Phytophthora fragariae</name>
    <dbReference type="NCBI Taxonomy" id="53985"/>
    <lineage>
        <taxon>Eukaryota</taxon>
        <taxon>Sar</taxon>
        <taxon>Stramenopiles</taxon>
        <taxon>Oomycota</taxon>
        <taxon>Peronosporomycetes</taxon>
        <taxon>Peronosporales</taxon>
        <taxon>Peronosporaceae</taxon>
        <taxon>Phytophthora</taxon>
    </lineage>
</organism>